<evidence type="ECO:0000259" key="11">
    <source>
        <dbReference type="Pfam" id="PF07715"/>
    </source>
</evidence>
<comment type="caution">
    <text evidence="12">The sequence shown here is derived from an EMBL/GenBank/DDBJ whole genome shotgun (WGS) entry which is preliminary data.</text>
</comment>
<evidence type="ECO:0000256" key="2">
    <source>
        <dbReference type="ARBA" id="ARBA00022448"/>
    </source>
</evidence>
<name>A0A7X8SH42_9BACT</name>
<evidence type="ECO:0000256" key="9">
    <source>
        <dbReference type="RuleBase" id="RU003357"/>
    </source>
</evidence>
<sequence>MKSKDLVYYLSLIVMIFGLNSLLHAQGKGAIYGTVLDATGPLPGVSIKLVGTNTGTITDQSGKFFLDNIPTGEQTFEFSFIGYSKVTKSALITEESNIELGTIHLDENATELESVIITSQYLPSQVRALGLQQKNLTIGNVIAADQVGKLPDRNAAEALQRVPGVSITRYRGEGQMAIVRGTPMEWNSMMINGSRLPAGSTYSGGTRSTGLDVFPSELIEYATVTKALTPDMEGDAIGGSINLQTRKVADDFGLNINLGAGYNEKGDQPGYNFAGIFQKRFLDGKLGVIASASSWSRGVTQDNQIINYNYMVEEAPTYSINNMELRQYRGQRVTTGGYLATDYKINERNHIYINGTFNRMSEDYQTRQYTFHFDDNAAEMLTRRNAANTDLFGGEIEGEHHLGKGWKLDWKGSYYETGSLMGTPLNNEYMEYGLPFTYFRQNGVTYGGRSSDGYKYLAMDSPNGIGDPSYRILPHNEIPLNPDHMNLNMILLVGVEGREADQNYQFNLENQLHDKFKLKFGGKHRRKEHQMITGQAVYLSMAGIGIPDATVYPLSSFNTETLPQKNQFLKEMGAPYGKNLLPHITMNELDRTAAWIGSKDAQGSFIDLTDTDNLLLANTYARENVSAAYIMGEWQLNNKLLFVGGIRYENTFIQMDGYEMNNDGNLKAVSPSNTYHSLLPMAHLKYAANEQTNLRFAYTRTFARPNFSQLNPSTSTNMGANGLPTVSGGNMNLNPTYAHNIDLMGEYFFQDIGLVSAGVFFKQLNDVIYTNASQRMVDGTLTTFYRPENSNSGWLAGLELVFSKRLTFLPGFASRFGIDMNYTYTASEIEIPVSEDELVYEPLKNQPKHLYNASLYYEHNGLMLRLAANYKGAFISEYRLEAGANHYQWYDKMFMLDASGSYAINNRIQMYAEVNNLTNAPLVYYHGTPDRPEEVEYYGIRGQIGLRYNL</sequence>
<evidence type="ECO:0000259" key="10">
    <source>
        <dbReference type="Pfam" id="PF00593"/>
    </source>
</evidence>
<accession>A0A7X8SH42</accession>
<dbReference type="Gene3D" id="2.60.40.1120">
    <property type="entry name" value="Carboxypeptidase-like, regulatory domain"/>
    <property type="match status" value="1"/>
</dbReference>
<keyword evidence="3 8" id="KW-1134">Transmembrane beta strand</keyword>
<dbReference type="Pfam" id="PF13715">
    <property type="entry name" value="CarbopepD_reg_2"/>
    <property type="match status" value="1"/>
</dbReference>
<dbReference type="RefSeq" id="WP_168880788.1">
    <property type="nucleotide sequence ID" value="NZ_JABAIL010000001.1"/>
</dbReference>
<keyword evidence="6 8" id="KW-0472">Membrane</keyword>
<dbReference type="NCBIfam" id="TIGR01782">
    <property type="entry name" value="TonB-Xanth-Caul"/>
    <property type="match status" value="1"/>
</dbReference>
<dbReference type="InterPro" id="IPR000531">
    <property type="entry name" value="Beta-barrel_TonB"/>
</dbReference>
<dbReference type="InterPro" id="IPR037066">
    <property type="entry name" value="Plug_dom_sf"/>
</dbReference>
<dbReference type="InterPro" id="IPR036942">
    <property type="entry name" value="Beta-barrel_TonB_sf"/>
</dbReference>
<organism evidence="12 13">
    <name type="scientific">Flammeovirga agarivorans</name>
    <dbReference type="NCBI Taxonomy" id="2726742"/>
    <lineage>
        <taxon>Bacteria</taxon>
        <taxon>Pseudomonadati</taxon>
        <taxon>Bacteroidota</taxon>
        <taxon>Cytophagia</taxon>
        <taxon>Cytophagales</taxon>
        <taxon>Flammeovirgaceae</taxon>
        <taxon>Flammeovirga</taxon>
    </lineage>
</organism>
<dbReference type="AlphaFoldDB" id="A0A7X8SH42"/>
<dbReference type="PROSITE" id="PS52016">
    <property type="entry name" value="TONB_DEPENDENT_REC_3"/>
    <property type="match status" value="1"/>
</dbReference>
<dbReference type="Proteomes" id="UP000585050">
    <property type="component" value="Unassembled WGS sequence"/>
</dbReference>
<dbReference type="Gene3D" id="2.170.130.10">
    <property type="entry name" value="TonB-dependent receptor, plug domain"/>
    <property type="match status" value="1"/>
</dbReference>
<gene>
    <name evidence="12" type="ORF">HGP29_02790</name>
</gene>
<dbReference type="SUPFAM" id="SSF49464">
    <property type="entry name" value="Carboxypeptidase regulatory domain-like"/>
    <property type="match status" value="1"/>
</dbReference>
<dbReference type="InterPro" id="IPR008969">
    <property type="entry name" value="CarboxyPept-like_regulatory"/>
</dbReference>
<dbReference type="InterPro" id="IPR012910">
    <property type="entry name" value="Plug_dom"/>
</dbReference>
<reference evidence="12 13" key="1">
    <citation type="submission" date="2020-04" db="EMBL/GenBank/DDBJ databases">
        <title>Flammeovirga sp. SR4, a novel species isolated from seawater.</title>
        <authorList>
            <person name="Wang X."/>
        </authorList>
    </citation>
    <scope>NUCLEOTIDE SEQUENCE [LARGE SCALE GENOMIC DNA]</scope>
    <source>
        <strain evidence="12 13">SR4</strain>
    </source>
</reference>
<dbReference type="PANTHER" id="PTHR40980:SF4">
    <property type="entry name" value="TONB-DEPENDENT RECEPTOR-LIKE BETA-BARREL DOMAIN-CONTAINING PROTEIN"/>
    <property type="match status" value="1"/>
</dbReference>
<evidence type="ECO:0000313" key="13">
    <source>
        <dbReference type="Proteomes" id="UP000585050"/>
    </source>
</evidence>
<evidence type="ECO:0000256" key="1">
    <source>
        <dbReference type="ARBA" id="ARBA00004571"/>
    </source>
</evidence>
<evidence type="ECO:0000256" key="6">
    <source>
        <dbReference type="ARBA" id="ARBA00023136"/>
    </source>
</evidence>
<evidence type="ECO:0000256" key="5">
    <source>
        <dbReference type="ARBA" id="ARBA00023077"/>
    </source>
</evidence>
<evidence type="ECO:0000313" key="12">
    <source>
        <dbReference type="EMBL" id="NLR90111.1"/>
    </source>
</evidence>
<dbReference type="EMBL" id="JABAIL010000001">
    <property type="protein sequence ID" value="NLR90111.1"/>
    <property type="molecule type" value="Genomic_DNA"/>
</dbReference>
<dbReference type="PANTHER" id="PTHR40980">
    <property type="entry name" value="PLUG DOMAIN-CONTAINING PROTEIN"/>
    <property type="match status" value="1"/>
</dbReference>
<evidence type="ECO:0000256" key="8">
    <source>
        <dbReference type="PROSITE-ProRule" id="PRU01360"/>
    </source>
</evidence>
<keyword evidence="5 9" id="KW-0798">TonB box</keyword>
<dbReference type="InterPro" id="IPR039426">
    <property type="entry name" value="TonB-dep_rcpt-like"/>
</dbReference>
<comment type="subcellular location">
    <subcellularLocation>
        <location evidence="1 8">Cell outer membrane</location>
        <topology evidence="1 8">Multi-pass membrane protein</topology>
    </subcellularLocation>
</comment>
<dbReference type="Pfam" id="PF00593">
    <property type="entry name" value="TonB_dep_Rec_b-barrel"/>
    <property type="match status" value="1"/>
</dbReference>
<dbReference type="Gene3D" id="2.40.170.20">
    <property type="entry name" value="TonB-dependent receptor, beta-barrel domain"/>
    <property type="match status" value="1"/>
</dbReference>
<dbReference type="InterPro" id="IPR010104">
    <property type="entry name" value="TonB_rcpt_bac"/>
</dbReference>
<proteinExistence type="inferred from homology"/>
<comment type="similarity">
    <text evidence="8 9">Belongs to the TonB-dependent receptor family.</text>
</comment>
<evidence type="ECO:0000256" key="7">
    <source>
        <dbReference type="ARBA" id="ARBA00023237"/>
    </source>
</evidence>
<keyword evidence="2 8" id="KW-0813">Transport</keyword>
<keyword evidence="12" id="KW-0675">Receptor</keyword>
<keyword evidence="13" id="KW-1185">Reference proteome</keyword>
<keyword evidence="4 8" id="KW-0812">Transmembrane</keyword>
<evidence type="ECO:0000256" key="4">
    <source>
        <dbReference type="ARBA" id="ARBA00022692"/>
    </source>
</evidence>
<dbReference type="GO" id="GO:0009279">
    <property type="term" value="C:cell outer membrane"/>
    <property type="evidence" value="ECO:0007669"/>
    <property type="project" value="UniProtKB-SubCell"/>
</dbReference>
<evidence type="ECO:0000256" key="3">
    <source>
        <dbReference type="ARBA" id="ARBA00022452"/>
    </source>
</evidence>
<feature type="domain" description="TonB-dependent receptor-like beta-barrel" evidence="10">
    <location>
        <begin position="446"/>
        <end position="917"/>
    </location>
</feature>
<feature type="domain" description="TonB-dependent receptor plug" evidence="11">
    <location>
        <begin position="140"/>
        <end position="239"/>
    </location>
</feature>
<dbReference type="Pfam" id="PF07715">
    <property type="entry name" value="Plug"/>
    <property type="match status" value="1"/>
</dbReference>
<dbReference type="SUPFAM" id="SSF56935">
    <property type="entry name" value="Porins"/>
    <property type="match status" value="1"/>
</dbReference>
<protein>
    <submittedName>
        <fullName evidence="12">TonB-dependent receptor</fullName>
    </submittedName>
</protein>
<keyword evidence="7 8" id="KW-0998">Cell outer membrane</keyword>